<dbReference type="Proteomes" id="UP000265520">
    <property type="component" value="Unassembled WGS sequence"/>
</dbReference>
<keyword evidence="3" id="KW-1185">Reference proteome</keyword>
<feature type="region of interest" description="Disordered" evidence="1">
    <location>
        <begin position="1"/>
        <end position="38"/>
    </location>
</feature>
<evidence type="ECO:0000313" key="2">
    <source>
        <dbReference type="EMBL" id="MCH86174.1"/>
    </source>
</evidence>
<feature type="non-terminal residue" evidence="2">
    <location>
        <position position="1"/>
    </location>
</feature>
<comment type="caution">
    <text evidence="2">The sequence shown here is derived from an EMBL/GenBank/DDBJ whole genome shotgun (WGS) entry which is preliminary data.</text>
</comment>
<protein>
    <submittedName>
        <fullName evidence="2">Uncharacterized protein</fullName>
    </submittedName>
</protein>
<proteinExistence type="predicted"/>
<organism evidence="2 3">
    <name type="scientific">Trifolium medium</name>
    <dbReference type="NCBI Taxonomy" id="97028"/>
    <lineage>
        <taxon>Eukaryota</taxon>
        <taxon>Viridiplantae</taxon>
        <taxon>Streptophyta</taxon>
        <taxon>Embryophyta</taxon>
        <taxon>Tracheophyta</taxon>
        <taxon>Spermatophyta</taxon>
        <taxon>Magnoliopsida</taxon>
        <taxon>eudicotyledons</taxon>
        <taxon>Gunneridae</taxon>
        <taxon>Pentapetalae</taxon>
        <taxon>rosids</taxon>
        <taxon>fabids</taxon>
        <taxon>Fabales</taxon>
        <taxon>Fabaceae</taxon>
        <taxon>Papilionoideae</taxon>
        <taxon>50 kb inversion clade</taxon>
        <taxon>NPAAA clade</taxon>
        <taxon>Hologalegina</taxon>
        <taxon>IRL clade</taxon>
        <taxon>Trifolieae</taxon>
        <taxon>Trifolium</taxon>
    </lineage>
</organism>
<sequence>RCDEEEDGHSSGRVSSNSDAVGWQGVEEDLFSDGRSDSDKSVSYQLLLQVERESGLKSMGGAASVEVSDVKEGVDVADNPKHVPVEVFVGESVTEVQTATRHVEVEGERCLQFPTVLESRECMDVRGFEFVEGPMVCLTKKNDGDVSDLQEGDLDLASLKVGIDIGLENGGVINGGPNIVHWNPFVEVEANMEVGLQLGPAGGCCQEREGGVFPHPVGACEDQAGGGVVFDSCEVGARAQEGGCFNEDGGVHRLGVSSDVSTSSLGDSNVLKKRIKKCNRARKPHNISLPLIPPSEAPMFRKLALALKSAGKRRKVADPAILVPMCQASTSAAEVGVAPGIDVLPILGSGIDLLLDKEGDLAPDSFSATEEGRFRKEDEANVLMGIQKEVGFTFEVEESEIQSRGLGSRVKRRRVKDLILKEMVDFMAIQETKIEVLSDALVHSLWGGDDCEWVALPAEGNSGGILSIWRKTALGES</sequence>
<evidence type="ECO:0000313" key="3">
    <source>
        <dbReference type="Proteomes" id="UP000265520"/>
    </source>
</evidence>
<gene>
    <name evidence="2" type="ORF">A2U01_0007028</name>
</gene>
<dbReference type="EMBL" id="LXQA010009865">
    <property type="protein sequence ID" value="MCH86174.1"/>
    <property type="molecule type" value="Genomic_DNA"/>
</dbReference>
<reference evidence="2 3" key="1">
    <citation type="journal article" date="2018" name="Front. Plant Sci.">
        <title>Red Clover (Trifolium pratense) and Zigzag Clover (T. medium) - A Picture of Genomic Similarities and Differences.</title>
        <authorList>
            <person name="Dluhosova J."/>
            <person name="Istvanek J."/>
            <person name="Nedelnik J."/>
            <person name="Repkova J."/>
        </authorList>
    </citation>
    <scope>NUCLEOTIDE SEQUENCE [LARGE SCALE GENOMIC DNA]</scope>
    <source>
        <strain evidence="3">cv. 10/8</strain>
        <tissue evidence="2">Leaf</tissue>
    </source>
</reference>
<name>A0A392MIV4_9FABA</name>
<accession>A0A392MIV4</accession>
<dbReference type="AlphaFoldDB" id="A0A392MIV4"/>
<evidence type="ECO:0000256" key="1">
    <source>
        <dbReference type="SAM" id="MobiDB-lite"/>
    </source>
</evidence>